<gene>
    <name evidence="12" type="primary">dnaA</name>
    <name evidence="12" type="ORF">CO059_02540</name>
</gene>
<evidence type="ECO:0000256" key="9">
    <source>
        <dbReference type="RuleBase" id="RU000577"/>
    </source>
</evidence>
<dbReference type="PRINTS" id="PR00051">
    <property type="entry name" value="DNAA"/>
</dbReference>
<dbReference type="SMART" id="SM00382">
    <property type="entry name" value="AAA"/>
    <property type="match status" value="1"/>
</dbReference>
<dbReference type="NCBIfam" id="TIGR00362">
    <property type="entry name" value="DnaA"/>
    <property type="match status" value="1"/>
</dbReference>
<dbReference type="PANTHER" id="PTHR30050:SF2">
    <property type="entry name" value="CHROMOSOMAL REPLICATION INITIATOR PROTEIN DNAA"/>
    <property type="match status" value="1"/>
</dbReference>
<dbReference type="FunFam" id="3.40.50.300:FF:000668">
    <property type="entry name" value="Chromosomal replication initiator protein DnaA"/>
    <property type="match status" value="1"/>
</dbReference>
<dbReference type="GO" id="GO:0006270">
    <property type="term" value="P:DNA replication initiation"/>
    <property type="evidence" value="ECO:0007669"/>
    <property type="project" value="UniProtKB-UniRule"/>
</dbReference>
<reference evidence="13" key="1">
    <citation type="submission" date="2017-09" db="EMBL/GenBank/DDBJ databases">
        <title>Depth-based differentiation of microbial function through sediment-hosted aquifers and enrichment of novel symbionts in the deep terrestrial subsurface.</title>
        <authorList>
            <person name="Probst A.J."/>
            <person name="Ladd B."/>
            <person name="Jarett J.K."/>
            <person name="Geller-Mcgrath D.E."/>
            <person name="Sieber C.M.K."/>
            <person name="Emerson J.B."/>
            <person name="Anantharaman K."/>
            <person name="Thomas B.C."/>
            <person name="Malmstrom R."/>
            <person name="Stieglmeier M."/>
            <person name="Klingl A."/>
            <person name="Woyke T."/>
            <person name="Ryan C.M."/>
            <person name="Banfield J.F."/>
        </authorList>
    </citation>
    <scope>NUCLEOTIDE SEQUENCE [LARGE SCALE GENOMIC DNA]</scope>
</reference>
<dbReference type="GO" id="GO:0003688">
    <property type="term" value="F:DNA replication origin binding"/>
    <property type="evidence" value="ECO:0007669"/>
    <property type="project" value="UniProtKB-UniRule"/>
</dbReference>
<evidence type="ECO:0000256" key="8">
    <source>
        <dbReference type="NCBIfam" id="TIGR00362"/>
    </source>
</evidence>
<protein>
    <recommendedName>
        <fullName evidence="8 9">Chromosomal replication initiator protein DnaA</fullName>
    </recommendedName>
</protein>
<proteinExistence type="inferred from homology"/>
<dbReference type="Gene3D" id="1.10.8.60">
    <property type="match status" value="1"/>
</dbReference>
<dbReference type="CDD" id="cd00009">
    <property type="entry name" value="AAA"/>
    <property type="match status" value="1"/>
</dbReference>
<evidence type="ECO:0000259" key="11">
    <source>
        <dbReference type="SMART" id="SM00382"/>
    </source>
</evidence>
<evidence type="ECO:0000313" key="13">
    <source>
        <dbReference type="Proteomes" id="UP000228781"/>
    </source>
</evidence>
<dbReference type="EMBL" id="PFSK01000037">
    <property type="protein sequence ID" value="PJC22427.1"/>
    <property type="molecule type" value="Genomic_DNA"/>
</dbReference>
<dbReference type="GO" id="GO:0008289">
    <property type="term" value="F:lipid binding"/>
    <property type="evidence" value="ECO:0007669"/>
    <property type="project" value="UniProtKB-KW"/>
</dbReference>
<dbReference type="GO" id="GO:0005886">
    <property type="term" value="C:plasma membrane"/>
    <property type="evidence" value="ECO:0007669"/>
    <property type="project" value="TreeGrafter"/>
</dbReference>
<dbReference type="GO" id="GO:0005524">
    <property type="term" value="F:ATP binding"/>
    <property type="evidence" value="ECO:0007669"/>
    <property type="project" value="UniProtKB-UniRule"/>
</dbReference>
<sequence>MGCVQSRRTLVSPPPVPAFLWVSPASNTMHKDELWENALATLEIEVSKANFITFFSKTKLISLDQDNAAIACPNALIAERLKQRYAEKIKEVLANLTGKIYRLTFKVHSSPSPTPKPHELGPLFAPPRCEDRLFPTYTFENFVVGLSNRLAHAAAVAVTEQSGNLHNPLLFYSGVGLGKTHLIHAIGNAIKTKDQEARVRYCPAETFTNEMVQGIQNRQGMAQFRRRYRLLDVLLVDDIQFLAGREATQEEFFNTFNELYLSGKQVVLTSDRHPQEIKSLEARLVSRFSGGMVVDIQPPELDLRIAILKQKMRERGATLNDEVVLSLAQQVAGSIRQLEGTLSQLLLLSRSFQEATPQELL</sequence>
<evidence type="ECO:0000256" key="6">
    <source>
        <dbReference type="ARBA" id="ARBA00023121"/>
    </source>
</evidence>
<organism evidence="12 13">
    <name type="scientific">candidate division WWE3 bacterium CG_4_9_14_0_2_um_filter_48_10</name>
    <dbReference type="NCBI Taxonomy" id="1975078"/>
    <lineage>
        <taxon>Bacteria</taxon>
        <taxon>Katanobacteria</taxon>
    </lineage>
</organism>
<dbReference type="Gene3D" id="3.40.50.300">
    <property type="entry name" value="P-loop containing nucleotide triphosphate hydrolases"/>
    <property type="match status" value="1"/>
</dbReference>
<dbReference type="InterPro" id="IPR013317">
    <property type="entry name" value="DnaA_dom"/>
</dbReference>
<dbReference type="InterPro" id="IPR038454">
    <property type="entry name" value="DnaA_N_sf"/>
</dbReference>
<dbReference type="InterPro" id="IPR024633">
    <property type="entry name" value="DnaA_N_dom"/>
</dbReference>
<comment type="function">
    <text evidence="9">Plays an essential role in the initiation and regulation of chromosomal replication. ATP-DnaA binds to the origin of replication (oriC) to initiate formation of the DNA replication initiation complex once per cell cycle. Binds the DnaA box (a 9 base pair repeat at the origin) and separates the double-stranded (ds)DNA. Forms a right-handed helical filament on oriC DNA; dsDNA binds to the exterior of the filament while single-stranded (ss)DNA is stabiized in the filament's interior. The ATP-DnaA-oriC complex binds and stabilizes one strand of the AT-rich DNA unwinding element (DUE), permitting loading of DNA polymerase. After initiation quickly degrades to an ADP-DnaA complex that is not apt for DNA replication. Binds acidic phospholipids.</text>
</comment>
<evidence type="ECO:0000256" key="10">
    <source>
        <dbReference type="RuleBase" id="RU004227"/>
    </source>
</evidence>
<keyword evidence="4 9" id="KW-0547">Nucleotide-binding</keyword>
<dbReference type="Proteomes" id="UP000228781">
    <property type="component" value="Unassembled WGS sequence"/>
</dbReference>
<dbReference type="InterPro" id="IPR027417">
    <property type="entry name" value="P-loop_NTPase"/>
</dbReference>
<dbReference type="InterPro" id="IPR020591">
    <property type="entry name" value="Chromosome_initiator_DnaA-like"/>
</dbReference>
<evidence type="ECO:0000256" key="1">
    <source>
        <dbReference type="ARBA" id="ARBA00006583"/>
    </source>
</evidence>
<feature type="non-terminal residue" evidence="12">
    <location>
        <position position="361"/>
    </location>
</feature>
<dbReference type="InterPro" id="IPR003593">
    <property type="entry name" value="AAA+_ATPase"/>
</dbReference>
<keyword evidence="5 9" id="KW-0067">ATP-binding</keyword>
<evidence type="ECO:0000256" key="3">
    <source>
        <dbReference type="ARBA" id="ARBA00022705"/>
    </source>
</evidence>
<evidence type="ECO:0000256" key="7">
    <source>
        <dbReference type="ARBA" id="ARBA00023125"/>
    </source>
</evidence>
<dbReference type="Gene3D" id="3.30.300.180">
    <property type="match status" value="1"/>
</dbReference>
<evidence type="ECO:0000256" key="4">
    <source>
        <dbReference type="ARBA" id="ARBA00022741"/>
    </source>
</evidence>
<dbReference type="PANTHER" id="PTHR30050">
    <property type="entry name" value="CHROMOSOMAL REPLICATION INITIATOR PROTEIN DNAA"/>
    <property type="match status" value="1"/>
</dbReference>
<accession>A0A2M8EIE5</accession>
<keyword evidence="7 9" id="KW-0238">DNA-binding</keyword>
<name>A0A2M8EIE5_UNCKA</name>
<feature type="domain" description="AAA+ ATPase" evidence="11">
    <location>
        <begin position="165"/>
        <end position="298"/>
    </location>
</feature>
<dbReference type="Pfam" id="PF00308">
    <property type="entry name" value="Bac_DnaA"/>
    <property type="match status" value="1"/>
</dbReference>
<keyword evidence="6" id="KW-0446">Lipid-binding</keyword>
<dbReference type="AlphaFoldDB" id="A0A2M8EIE5"/>
<keyword evidence="3 9" id="KW-0235">DNA replication</keyword>
<comment type="similarity">
    <text evidence="1 10">Belongs to the DnaA family.</text>
</comment>
<evidence type="ECO:0000256" key="2">
    <source>
        <dbReference type="ARBA" id="ARBA00022490"/>
    </source>
</evidence>
<evidence type="ECO:0000256" key="5">
    <source>
        <dbReference type="ARBA" id="ARBA00022840"/>
    </source>
</evidence>
<dbReference type="InterPro" id="IPR001957">
    <property type="entry name" value="Chromosome_initiator_DnaA"/>
</dbReference>
<dbReference type="Pfam" id="PF11638">
    <property type="entry name" value="DnaA_N"/>
    <property type="match status" value="1"/>
</dbReference>
<comment type="caution">
    <text evidence="12">The sequence shown here is derived from an EMBL/GenBank/DDBJ whole genome shotgun (WGS) entry which is preliminary data.</text>
</comment>
<keyword evidence="2" id="KW-0963">Cytoplasm</keyword>
<dbReference type="GO" id="GO:0006275">
    <property type="term" value="P:regulation of DNA replication"/>
    <property type="evidence" value="ECO:0007669"/>
    <property type="project" value="UniProtKB-UniRule"/>
</dbReference>
<dbReference type="SUPFAM" id="SSF52540">
    <property type="entry name" value="P-loop containing nucleoside triphosphate hydrolases"/>
    <property type="match status" value="1"/>
</dbReference>
<evidence type="ECO:0000313" key="12">
    <source>
        <dbReference type="EMBL" id="PJC22427.1"/>
    </source>
</evidence>